<dbReference type="Gene3D" id="3.40.50.720">
    <property type="entry name" value="NAD(P)-binding Rossmann-like Domain"/>
    <property type="match status" value="1"/>
</dbReference>
<organism evidence="2 3">
    <name type="scientific">Zhihengliuella alba</name>
    <dbReference type="NCBI Taxonomy" id="547018"/>
    <lineage>
        <taxon>Bacteria</taxon>
        <taxon>Bacillati</taxon>
        <taxon>Actinomycetota</taxon>
        <taxon>Actinomycetes</taxon>
        <taxon>Micrococcales</taxon>
        <taxon>Micrococcaceae</taxon>
        <taxon>Zhihengliuella</taxon>
    </lineage>
</organism>
<sequence>MKIAVYGATGMVGSQIVAEALTRGHEVTAVSRSGAEVPGAASAQAELTDVAAYRELAQGHDVVMISVPTPRDGSDHGPIRAAHEEIAETLVPARVFVVGGAGALELPGGGQLRETEGFPPEYKSEADSFAEILSYYEDSSGVNWTMLAPAPVIAPGERTGEYKVGVNNPVGDSISTQDFAVAVLDELEEPKNENRRFTVAN</sequence>
<dbReference type="Pfam" id="PF13460">
    <property type="entry name" value="NAD_binding_10"/>
    <property type="match status" value="1"/>
</dbReference>
<evidence type="ECO:0000313" key="2">
    <source>
        <dbReference type="EMBL" id="GAA3708052.1"/>
    </source>
</evidence>
<dbReference type="InterPro" id="IPR036291">
    <property type="entry name" value="NAD(P)-bd_dom_sf"/>
</dbReference>
<dbReference type="InterPro" id="IPR016040">
    <property type="entry name" value="NAD(P)-bd_dom"/>
</dbReference>
<dbReference type="InterPro" id="IPR051606">
    <property type="entry name" value="Polyketide_Oxido-like"/>
</dbReference>
<dbReference type="PANTHER" id="PTHR43355">
    <property type="entry name" value="FLAVIN REDUCTASE (NADPH)"/>
    <property type="match status" value="1"/>
</dbReference>
<feature type="domain" description="NAD(P)-binding" evidence="1">
    <location>
        <begin position="7"/>
        <end position="190"/>
    </location>
</feature>
<dbReference type="EMBL" id="BAABCJ010000005">
    <property type="protein sequence ID" value="GAA3708052.1"/>
    <property type="molecule type" value="Genomic_DNA"/>
</dbReference>
<gene>
    <name evidence="2" type="ORF">GCM10022377_22360</name>
</gene>
<dbReference type="PANTHER" id="PTHR43355:SF2">
    <property type="entry name" value="FLAVIN REDUCTASE (NADPH)"/>
    <property type="match status" value="1"/>
</dbReference>
<protein>
    <submittedName>
        <fullName evidence="2">NAD(P)H-binding protein</fullName>
    </submittedName>
</protein>
<dbReference type="SUPFAM" id="SSF51735">
    <property type="entry name" value="NAD(P)-binding Rossmann-fold domains"/>
    <property type="match status" value="1"/>
</dbReference>
<keyword evidence="3" id="KW-1185">Reference proteome</keyword>
<name>A0ABP7DQC6_9MICC</name>
<dbReference type="Proteomes" id="UP001501536">
    <property type="component" value="Unassembled WGS sequence"/>
</dbReference>
<dbReference type="RefSeq" id="WP_344884422.1">
    <property type="nucleotide sequence ID" value="NZ_BAABCJ010000005.1"/>
</dbReference>
<reference evidence="3" key="1">
    <citation type="journal article" date="2019" name="Int. J. Syst. Evol. Microbiol.">
        <title>The Global Catalogue of Microorganisms (GCM) 10K type strain sequencing project: providing services to taxonomists for standard genome sequencing and annotation.</title>
        <authorList>
            <consortium name="The Broad Institute Genomics Platform"/>
            <consortium name="The Broad Institute Genome Sequencing Center for Infectious Disease"/>
            <person name="Wu L."/>
            <person name="Ma J."/>
        </authorList>
    </citation>
    <scope>NUCLEOTIDE SEQUENCE [LARGE SCALE GENOMIC DNA]</scope>
    <source>
        <strain evidence="3">JCM 16961</strain>
    </source>
</reference>
<evidence type="ECO:0000259" key="1">
    <source>
        <dbReference type="Pfam" id="PF13460"/>
    </source>
</evidence>
<accession>A0ABP7DQC6</accession>
<evidence type="ECO:0000313" key="3">
    <source>
        <dbReference type="Proteomes" id="UP001501536"/>
    </source>
</evidence>
<proteinExistence type="predicted"/>
<comment type="caution">
    <text evidence="2">The sequence shown here is derived from an EMBL/GenBank/DDBJ whole genome shotgun (WGS) entry which is preliminary data.</text>
</comment>